<dbReference type="STRING" id="1163617.SCD_n01418"/>
<keyword evidence="3" id="KW-0804">Transcription</keyword>
<feature type="domain" description="HTH tetR-type" evidence="6">
    <location>
        <begin position="31"/>
        <end position="91"/>
    </location>
</feature>
<feature type="region of interest" description="Disordered" evidence="5">
    <location>
        <begin position="12"/>
        <end position="33"/>
    </location>
</feature>
<keyword evidence="2 4" id="KW-0238">DNA-binding</keyword>
<keyword evidence="8" id="KW-1185">Reference proteome</keyword>
<dbReference type="GO" id="GO:0003700">
    <property type="term" value="F:DNA-binding transcription factor activity"/>
    <property type="evidence" value="ECO:0007669"/>
    <property type="project" value="TreeGrafter"/>
</dbReference>
<dbReference type="InterPro" id="IPR009057">
    <property type="entry name" value="Homeodomain-like_sf"/>
</dbReference>
<dbReference type="PROSITE" id="PS50977">
    <property type="entry name" value="HTH_TETR_2"/>
    <property type="match status" value="1"/>
</dbReference>
<dbReference type="Gene3D" id="1.10.357.10">
    <property type="entry name" value="Tetracycline Repressor, domain 2"/>
    <property type="match status" value="1"/>
</dbReference>
<protein>
    <submittedName>
        <fullName evidence="7">Transcriptional regulator, TetR family</fullName>
    </submittedName>
</protein>
<evidence type="ECO:0000256" key="1">
    <source>
        <dbReference type="ARBA" id="ARBA00023015"/>
    </source>
</evidence>
<dbReference type="KEGG" id="sdr:SCD_n01418"/>
<dbReference type="Pfam" id="PF00440">
    <property type="entry name" value="TetR_N"/>
    <property type="match status" value="1"/>
</dbReference>
<dbReference type="AlphaFoldDB" id="S6AGU4"/>
<dbReference type="SUPFAM" id="SSF48498">
    <property type="entry name" value="Tetracyclin repressor-like, C-terminal domain"/>
    <property type="match status" value="1"/>
</dbReference>
<sequence length="227" mass="25393">MTDYYLSVRKMPKNTPIDSTEKPRKRRMGAEERQEEIVQVAIDLAAKSGAESVTTQDMADALGLTQGAIFRHFPTKDDIWLAAINWVRRRLISVVEAAAARSENPLEALEGIFLAHISFVAKHPAIPRLVFSDYLLRRDSRLKQLIQETITGYESRIAGFLDQAKAAGLARPDLDEGSAATLFIGMIQGLVLQSNIFSGRRSLLDEAKKVFPIYLNGIRSRHNEDQV</sequence>
<dbReference type="HOGENOM" id="CLU_069356_12_3_4"/>
<accession>S6AGU4</accession>
<dbReference type="EMBL" id="AP013066">
    <property type="protein sequence ID" value="BAN35241.1"/>
    <property type="molecule type" value="Genomic_DNA"/>
</dbReference>
<evidence type="ECO:0000259" key="6">
    <source>
        <dbReference type="PROSITE" id="PS50977"/>
    </source>
</evidence>
<dbReference type="InterPro" id="IPR036271">
    <property type="entry name" value="Tet_transcr_reg_TetR-rel_C_sf"/>
</dbReference>
<dbReference type="eggNOG" id="COG1309">
    <property type="taxonomic scope" value="Bacteria"/>
</dbReference>
<reference evidence="7 8" key="1">
    <citation type="journal article" date="2012" name="Appl. Environ. Microbiol.">
        <title>Draft genome sequence of a psychrotolerant sulfur-oxidizing bacterium, Sulfuricella denitrificans skB26, and proteomic insights into cold adaptation.</title>
        <authorList>
            <person name="Watanabe T."/>
            <person name="Kojima H."/>
            <person name="Fukui M."/>
        </authorList>
    </citation>
    <scope>NUCLEOTIDE SEQUENCE [LARGE SCALE GENOMIC DNA]</scope>
    <source>
        <strain evidence="8">skB26</strain>
    </source>
</reference>
<evidence type="ECO:0000256" key="4">
    <source>
        <dbReference type="PROSITE-ProRule" id="PRU00335"/>
    </source>
</evidence>
<evidence type="ECO:0000256" key="2">
    <source>
        <dbReference type="ARBA" id="ARBA00023125"/>
    </source>
</evidence>
<gene>
    <name evidence="7" type="ORF">SCD_n01418</name>
</gene>
<evidence type="ECO:0000256" key="3">
    <source>
        <dbReference type="ARBA" id="ARBA00023163"/>
    </source>
</evidence>
<dbReference type="GO" id="GO:0000976">
    <property type="term" value="F:transcription cis-regulatory region binding"/>
    <property type="evidence" value="ECO:0007669"/>
    <property type="project" value="TreeGrafter"/>
</dbReference>
<evidence type="ECO:0000313" key="8">
    <source>
        <dbReference type="Proteomes" id="UP000015559"/>
    </source>
</evidence>
<feature type="DNA-binding region" description="H-T-H motif" evidence="4">
    <location>
        <begin position="54"/>
        <end position="73"/>
    </location>
</feature>
<keyword evidence="1" id="KW-0805">Transcription regulation</keyword>
<organism evidence="7 8">
    <name type="scientific">Sulfuricella denitrificans (strain DSM 22764 / NBRC 105220 / skB26)</name>
    <dbReference type="NCBI Taxonomy" id="1163617"/>
    <lineage>
        <taxon>Bacteria</taxon>
        <taxon>Pseudomonadati</taxon>
        <taxon>Pseudomonadota</taxon>
        <taxon>Betaproteobacteria</taxon>
        <taxon>Nitrosomonadales</taxon>
        <taxon>Sulfuricellaceae</taxon>
        <taxon>Sulfuricella</taxon>
    </lineage>
</organism>
<dbReference type="Proteomes" id="UP000015559">
    <property type="component" value="Chromosome"/>
</dbReference>
<dbReference type="PRINTS" id="PR00455">
    <property type="entry name" value="HTHTETR"/>
</dbReference>
<dbReference type="InterPro" id="IPR001647">
    <property type="entry name" value="HTH_TetR"/>
</dbReference>
<name>S6AGU4_SULDS</name>
<dbReference type="SUPFAM" id="SSF46689">
    <property type="entry name" value="Homeodomain-like"/>
    <property type="match status" value="1"/>
</dbReference>
<dbReference type="PANTHER" id="PTHR30055">
    <property type="entry name" value="HTH-TYPE TRANSCRIPTIONAL REGULATOR RUTR"/>
    <property type="match status" value="1"/>
</dbReference>
<proteinExistence type="predicted"/>
<evidence type="ECO:0000256" key="5">
    <source>
        <dbReference type="SAM" id="MobiDB-lite"/>
    </source>
</evidence>
<evidence type="ECO:0000313" key="7">
    <source>
        <dbReference type="EMBL" id="BAN35241.1"/>
    </source>
</evidence>
<dbReference type="InterPro" id="IPR050109">
    <property type="entry name" value="HTH-type_TetR-like_transc_reg"/>
</dbReference>
<dbReference type="PANTHER" id="PTHR30055:SF234">
    <property type="entry name" value="HTH-TYPE TRANSCRIPTIONAL REGULATOR BETI"/>
    <property type="match status" value="1"/>
</dbReference>